<dbReference type="SUPFAM" id="SSF51735">
    <property type="entry name" value="NAD(P)-binding Rossmann-fold domains"/>
    <property type="match status" value="1"/>
</dbReference>
<dbReference type="Gene3D" id="3.40.50.720">
    <property type="entry name" value="NAD(P)-binding Rossmann-like Domain"/>
    <property type="match status" value="1"/>
</dbReference>
<dbReference type="Proteomes" id="UP000308199">
    <property type="component" value="Unassembled WGS sequence"/>
</dbReference>
<protein>
    <submittedName>
        <fullName evidence="1">Uncharacterized protein</fullName>
    </submittedName>
</protein>
<name>A0A4V3XCR1_9AGAM</name>
<evidence type="ECO:0000313" key="2">
    <source>
        <dbReference type="Proteomes" id="UP000308199"/>
    </source>
</evidence>
<evidence type="ECO:0000313" key="1">
    <source>
        <dbReference type="EMBL" id="THH06863.1"/>
    </source>
</evidence>
<reference evidence="1 2" key="1">
    <citation type="submission" date="2019-02" db="EMBL/GenBank/DDBJ databases">
        <title>Genome sequencing of the rare red list fungi Phellinidium pouzarii.</title>
        <authorList>
            <person name="Buettner E."/>
            <person name="Kellner H."/>
        </authorList>
    </citation>
    <scope>NUCLEOTIDE SEQUENCE [LARGE SCALE GENOMIC DNA]</scope>
    <source>
        <strain evidence="1 2">DSM 108285</strain>
    </source>
</reference>
<dbReference type="PANTHER" id="PTHR14097">
    <property type="entry name" value="OXIDOREDUCTASE HTATIP2"/>
    <property type="match status" value="1"/>
</dbReference>
<dbReference type="AlphaFoldDB" id="A0A4V3XCR1"/>
<dbReference type="InterPro" id="IPR036291">
    <property type="entry name" value="NAD(P)-bd_dom_sf"/>
</dbReference>
<accession>A0A4V3XCR1</accession>
<dbReference type="EMBL" id="SGPK01000171">
    <property type="protein sequence ID" value="THH06863.1"/>
    <property type="molecule type" value="Genomic_DNA"/>
</dbReference>
<comment type="caution">
    <text evidence="1">The sequence shown here is derived from an EMBL/GenBank/DDBJ whole genome shotgun (WGS) entry which is preliminary data.</text>
</comment>
<sequence>MSARDKTFKIILTGATGAAGLSILRSAIADPAISHITVISRRDIPSSIPSLDKVTRIAHNDFSSYPPDVLSKLAGHDALVWALGISSMGKSEAEYMRITRDFPVAALRALDEAGVRGEDGVLRMVYLSGEGADTNGKSRVMFGKVKGLAEKDLTTYGSKSSSLQVYNIRPAYFPTHPADAATARSMVSRIVEGILGPIVLTLLPSKSIPVEGLARFMLEAAKGHVAEGPWARPAFPDPLHYDCQCPTTSSDSLEPEYDQIHFRHCRPVYLCQRDARHLSLRVMQECGKEDISKLVNTLQEHGARLQHLSLDFDRYGFPLLDQIVRISVPPAPDFFALQLPDVLYAQAIR</sequence>
<dbReference type="OrthoDB" id="9975943at2759"/>
<organism evidence="1 2">
    <name type="scientific">Phellinidium pouzarii</name>
    <dbReference type="NCBI Taxonomy" id="167371"/>
    <lineage>
        <taxon>Eukaryota</taxon>
        <taxon>Fungi</taxon>
        <taxon>Dikarya</taxon>
        <taxon>Basidiomycota</taxon>
        <taxon>Agaricomycotina</taxon>
        <taxon>Agaricomycetes</taxon>
        <taxon>Hymenochaetales</taxon>
        <taxon>Hymenochaetaceae</taxon>
        <taxon>Phellinidium</taxon>
    </lineage>
</organism>
<gene>
    <name evidence="1" type="ORF">EW145_g3785</name>
</gene>
<proteinExistence type="predicted"/>
<dbReference type="PANTHER" id="PTHR14097:SF8">
    <property type="entry name" value="NAD(P)-BINDING DOMAIN-CONTAINING PROTEIN"/>
    <property type="match status" value="1"/>
</dbReference>
<keyword evidence="2" id="KW-1185">Reference proteome</keyword>